<reference evidence="3" key="1">
    <citation type="journal article" date="2019" name="Int. J. Syst. Evol. Microbiol.">
        <title>The Global Catalogue of Microorganisms (GCM) 10K type strain sequencing project: providing services to taxonomists for standard genome sequencing and annotation.</title>
        <authorList>
            <consortium name="The Broad Institute Genomics Platform"/>
            <consortium name="The Broad Institute Genome Sequencing Center for Infectious Disease"/>
            <person name="Wu L."/>
            <person name="Ma J."/>
        </authorList>
    </citation>
    <scope>NUCLEOTIDE SEQUENCE [LARGE SCALE GENOMIC DNA]</scope>
    <source>
        <strain evidence="3">JCM 17939</strain>
    </source>
</reference>
<feature type="transmembrane region" description="Helical" evidence="1">
    <location>
        <begin position="49"/>
        <end position="74"/>
    </location>
</feature>
<sequence length="289" mass="31970">MDVASIITAFSLPATGFIYLLILIELVLRATRQRRYSWGRHIERASTDLSLSLFHAPMISASSAAAAGVGINFITDSNASVAKWAWGMFLVTASPIILAGGSVRLIRKATDRRGGLALARYRLARCIACRTVPSDYAEALAWTRRMQQVASRFAVRAQSLTFRTWARRDHPRAVTIVSIAWGLNAVAVSAAFLGLCFNHGRIRDLRDAAVLLAYCGGLVLAPAALVLWWRTEQWWLAAVGAELQKDAVRAEAALVKLSPADGVRLRLWRWVNRHRPSELSGPVLERRTR</sequence>
<evidence type="ECO:0000313" key="2">
    <source>
        <dbReference type="EMBL" id="GAA4626837.1"/>
    </source>
</evidence>
<organism evidence="2 3">
    <name type="scientific">Actinoallomurus vinaceus</name>
    <dbReference type="NCBI Taxonomy" id="1080074"/>
    <lineage>
        <taxon>Bacteria</taxon>
        <taxon>Bacillati</taxon>
        <taxon>Actinomycetota</taxon>
        <taxon>Actinomycetes</taxon>
        <taxon>Streptosporangiales</taxon>
        <taxon>Thermomonosporaceae</taxon>
        <taxon>Actinoallomurus</taxon>
    </lineage>
</organism>
<feature type="transmembrane region" description="Helical" evidence="1">
    <location>
        <begin position="209"/>
        <end position="229"/>
    </location>
</feature>
<dbReference type="RefSeq" id="WP_345432060.1">
    <property type="nucleotide sequence ID" value="NZ_BAABHK010000004.1"/>
</dbReference>
<keyword evidence="1" id="KW-0812">Transmembrane</keyword>
<gene>
    <name evidence="2" type="ORF">GCM10023196_036720</name>
</gene>
<feature type="transmembrane region" description="Helical" evidence="1">
    <location>
        <begin position="6"/>
        <end position="28"/>
    </location>
</feature>
<comment type="caution">
    <text evidence="2">The sequence shown here is derived from an EMBL/GenBank/DDBJ whole genome shotgun (WGS) entry which is preliminary data.</text>
</comment>
<keyword evidence="1" id="KW-0472">Membrane</keyword>
<keyword evidence="1" id="KW-1133">Transmembrane helix</keyword>
<dbReference type="Proteomes" id="UP001501442">
    <property type="component" value="Unassembled WGS sequence"/>
</dbReference>
<feature type="transmembrane region" description="Helical" evidence="1">
    <location>
        <begin position="86"/>
        <end position="106"/>
    </location>
</feature>
<feature type="transmembrane region" description="Helical" evidence="1">
    <location>
        <begin position="173"/>
        <end position="197"/>
    </location>
</feature>
<name>A0ABP8U967_9ACTN</name>
<accession>A0ABP8U967</accession>
<evidence type="ECO:0000313" key="3">
    <source>
        <dbReference type="Proteomes" id="UP001501442"/>
    </source>
</evidence>
<protein>
    <submittedName>
        <fullName evidence="2">Uncharacterized protein</fullName>
    </submittedName>
</protein>
<dbReference type="EMBL" id="BAABHK010000004">
    <property type="protein sequence ID" value="GAA4626837.1"/>
    <property type="molecule type" value="Genomic_DNA"/>
</dbReference>
<proteinExistence type="predicted"/>
<keyword evidence="3" id="KW-1185">Reference proteome</keyword>
<evidence type="ECO:0000256" key="1">
    <source>
        <dbReference type="SAM" id="Phobius"/>
    </source>
</evidence>